<dbReference type="RefSeq" id="WP_091051749.1">
    <property type="nucleotide sequence ID" value="NZ_FMCV01000052.1"/>
</dbReference>
<comment type="catalytic activity">
    <reaction evidence="8">
        <text>a 2'-deoxyadenosine in DNA + S-adenosyl-L-methionine = an N(6)-methyl-2'-deoxyadenosine in DNA + S-adenosyl-L-homocysteine + H(+)</text>
        <dbReference type="Rhea" id="RHEA:15197"/>
        <dbReference type="Rhea" id="RHEA-COMP:12418"/>
        <dbReference type="Rhea" id="RHEA-COMP:12419"/>
        <dbReference type="ChEBI" id="CHEBI:15378"/>
        <dbReference type="ChEBI" id="CHEBI:57856"/>
        <dbReference type="ChEBI" id="CHEBI:59789"/>
        <dbReference type="ChEBI" id="CHEBI:90615"/>
        <dbReference type="ChEBI" id="CHEBI:90616"/>
        <dbReference type="EC" id="2.1.1.72"/>
    </reaction>
</comment>
<dbReference type="GO" id="GO:0032259">
    <property type="term" value="P:methylation"/>
    <property type="evidence" value="ECO:0007669"/>
    <property type="project" value="UniProtKB-KW"/>
</dbReference>
<dbReference type="PANTHER" id="PTHR42933">
    <property type="entry name" value="SLR6095 PROTEIN"/>
    <property type="match status" value="1"/>
</dbReference>
<dbReference type="Proteomes" id="UP000198551">
    <property type="component" value="Unassembled WGS sequence"/>
</dbReference>
<evidence type="ECO:0000256" key="4">
    <source>
        <dbReference type="ARBA" id="ARBA00022679"/>
    </source>
</evidence>
<dbReference type="GO" id="GO:0009007">
    <property type="term" value="F:site-specific DNA-methyltransferase (adenine-specific) activity"/>
    <property type="evidence" value="ECO:0007669"/>
    <property type="project" value="UniProtKB-EC"/>
</dbReference>
<organism evidence="11 12">
    <name type="scientific">Micromonospora marina</name>
    <dbReference type="NCBI Taxonomy" id="307120"/>
    <lineage>
        <taxon>Bacteria</taxon>
        <taxon>Bacillati</taxon>
        <taxon>Actinomycetota</taxon>
        <taxon>Actinomycetes</taxon>
        <taxon>Micromonosporales</taxon>
        <taxon>Micromonosporaceae</taxon>
        <taxon>Micromonospora</taxon>
    </lineage>
</organism>
<protein>
    <recommendedName>
        <fullName evidence="2">site-specific DNA-methyltransferase (adenine-specific)</fullName>
        <ecNumber evidence="2">2.1.1.72</ecNumber>
    </recommendedName>
</protein>
<dbReference type="GO" id="GO:0008170">
    <property type="term" value="F:N-methyltransferase activity"/>
    <property type="evidence" value="ECO:0007669"/>
    <property type="project" value="InterPro"/>
</dbReference>
<name>A0A1C5AN64_9ACTN</name>
<keyword evidence="3" id="KW-0489">Methyltransferase</keyword>
<dbReference type="GO" id="GO:0003677">
    <property type="term" value="F:DNA binding"/>
    <property type="evidence" value="ECO:0007669"/>
    <property type="project" value="UniProtKB-KW"/>
</dbReference>
<keyword evidence="6" id="KW-0680">Restriction system</keyword>
<keyword evidence="4" id="KW-0808">Transferase</keyword>
<dbReference type="InterPro" id="IPR000055">
    <property type="entry name" value="Restrct_endonuc_typeI_TRD"/>
</dbReference>
<dbReference type="SUPFAM" id="SSF116734">
    <property type="entry name" value="DNA methylase specificity domain"/>
    <property type="match status" value="1"/>
</dbReference>
<dbReference type="Gene3D" id="3.90.220.20">
    <property type="entry name" value="DNA methylase specificity domains"/>
    <property type="match status" value="1"/>
</dbReference>
<dbReference type="SUPFAM" id="SSF53335">
    <property type="entry name" value="S-adenosyl-L-methionine-dependent methyltransferases"/>
    <property type="match status" value="1"/>
</dbReference>
<dbReference type="InterPro" id="IPR044946">
    <property type="entry name" value="Restrct_endonuc_typeI_TRD_sf"/>
</dbReference>
<dbReference type="Gene3D" id="3.40.50.150">
    <property type="entry name" value="Vaccinia Virus protein VP39"/>
    <property type="match status" value="1"/>
</dbReference>
<dbReference type="PANTHER" id="PTHR42933:SF3">
    <property type="entry name" value="TYPE I RESTRICTION ENZYME MJAVIII METHYLASE SUBUNIT"/>
    <property type="match status" value="1"/>
</dbReference>
<sequence>MSDSTATVSQARLAQLAGVARAAVTQWRTRHTEFPKPVDAGGDLRLADVIAWLDTRPVPANRRGSDEAAGVTYGDRVRRRLRAAEEPARDRVHELAALGTEFGGNAVRAEYLYLLLCLTYLRLYDHDRWSRLTRSVPPDGDPGMAWRLLRRVVALADESLAAPDVLSTSEAPSTRLRPRSFEPVRKVIALVAGLGPADFARLRAAYLRQVSIDGDVISTPRGVARIMVALLAGTPVGGDALIYDPFARFGELPAEFIRTAGDPAAMVGGNLAAVRVRAEHPDAAELRLAGMWLVASGTPAELAVTPAPTPVGATFVLTNPPFGKHVEDTWLRHCVDSLAENGRAVVLMPYSAGFAGKATMRRELVDQGALIAVVALPARLFSNTRVGVCIWLLRRPTGRPAAVRFVDARHRGRARGLHVEFDATDVAGIVAAVTAEDQAECSVLATPEEIQARGYSLHPPEYQDRMFTRSPADVARAELEALATKVGLPSYTTGSGWPGRPLNELCDVRSGVPHRSLTAAVARAGTAGVIVPVVHPRHLRSGVVEAADAPLAEAGSLEKYRLRTGDVLWVRTGAMGQAAMVGDAESGWLPHTNLLRLCVIDLDALDPAYLLAFLLQPAVLARIRERSVRSVTTSISKGVLGELVMPLPPLAAQRDILAALAALDDHAASLQRRLDAVRAAEPVFGQHLILRSAAQRRYSRRRGVKVQVRALQPGGNGENA</sequence>
<feature type="domain" description="Type I restriction modification DNA specificity" evidence="9">
    <location>
        <begin position="554"/>
        <end position="674"/>
    </location>
</feature>
<keyword evidence="7" id="KW-0238">DNA-binding</keyword>
<proteinExistence type="inferred from homology"/>
<evidence type="ECO:0000256" key="6">
    <source>
        <dbReference type="ARBA" id="ARBA00022747"/>
    </source>
</evidence>
<keyword evidence="5" id="KW-0949">S-adenosyl-L-methionine</keyword>
<evidence type="ECO:0000259" key="9">
    <source>
        <dbReference type="Pfam" id="PF01420"/>
    </source>
</evidence>
<dbReference type="AlphaFoldDB" id="A0A1C5AN64"/>
<evidence type="ECO:0000256" key="7">
    <source>
        <dbReference type="ARBA" id="ARBA00023125"/>
    </source>
</evidence>
<dbReference type="EMBL" id="FMCV01000052">
    <property type="protein sequence ID" value="SCF46637.1"/>
    <property type="molecule type" value="Genomic_DNA"/>
</dbReference>
<evidence type="ECO:0000259" key="10">
    <source>
        <dbReference type="Pfam" id="PF02384"/>
    </source>
</evidence>
<feature type="domain" description="DNA methylase adenine-specific" evidence="10">
    <location>
        <begin position="328"/>
        <end position="465"/>
    </location>
</feature>
<dbReference type="Pfam" id="PF02384">
    <property type="entry name" value="N6_Mtase"/>
    <property type="match status" value="1"/>
</dbReference>
<reference evidence="12" key="1">
    <citation type="submission" date="2016-06" db="EMBL/GenBank/DDBJ databases">
        <authorList>
            <person name="Varghese N."/>
        </authorList>
    </citation>
    <scope>NUCLEOTIDE SEQUENCE [LARGE SCALE GENOMIC DNA]</scope>
    <source>
        <strain evidence="12">DSM 45555</strain>
    </source>
</reference>
<dbReference type="GO" id="GO:0009307">
    <property type="term" value="P:DNA restriction-modification system"/>
    <property type="evidence" value="ECO:0007669"/>
    <property type="project" value="UniProtKB-KW"/>
</dbReference>
<accession>A0A1C5AN64</accession>
<evidence type="ECO:0000256" key="2">
    <source>
        <dbReference type="ARBA" id="ARBA00011900"/>
    </source>
</evidence>
<evidence type="ECO:0000256" key="8">
    <source>
        <dbReference type="ARBA" id="ARBA00047942"/>
    </source>
</evidence>
<dbReference type="EC" id="2.1.1.72" evidence="2"/>
<dbReference type="Pfam" id="PF01420">
    <property type="entry name" value="Methylase_S"/>
    <property type="match status" value="1"/>
</dbReference>
<dbReference type="InterPro" id="IPR003356">
    <property type="entry name" value="DNA_methylase_A-5"/>
</dbReference>
<evidence type="ECO:0000256" key="3">
    <source>
        <dbReference type="ARBA" id="ARBA00022603"/>
    </source>
</evidence>
<gene>
    <name evidence="11" type="ORF">GA0070215_1522</name>
</gene>
<comment type="similarity">
    <text evidence="1">Belongs to the type-I restriction system S methylase family.</text>
</comment>
<evidence type="ECO:0000256" key="5">
    <source>
        <dbReference type="ARBA" id="ARBA00022691"/>
    </source>
</evidence>
<evidence type="ECO:0000313" key="12">
    <source>
        <dbReference type="Proteomes" id="UP000198551"/>
    </source>
</evidence>
<dbReference type="PRINTS" id="PR00507">
    <property type="entry name" value="N12N6MTFRASE"/>
</dbReference>
<evidence type="ECO:0000313" key="11">
    <source>
        <dbReference type="EMBL" id="SCF46637.1"/>
    </source>
</evidence>
<evidence type="ECO:0000256" key="1">
    <source>
        <dbReference type="ARBA" id="ARBA00010923"/>
    </source>
</evidence>
<keyword evidence="12" id="KW-1185">Reference proteome</keyword>
<dbReference type="InterPro" id="IPR051537">
    <property type="entry name" value="DNA_Adenine_Mtase"/>
</dbReference>
<dbReference type="InterPro" id="IPR029063">
    <property type="entry name" value="SAM-dependent_MTases_sf"/>
</dbReference>